<evidence type="ECO:0000256" key="5">
    <source>
        <dbReference type="ARBA" id="ARBA00022833"/>
    </source>
</evidence>
<evidence type="ECO:0000256" key="3">
    <source>
        <dbReference type="ARBA" id="ARBA00022737"/>
    </source>
</evidence>
<dbReference type="InterPro" id="IPR001683">
    <property type="entry name" value="PX_dom"/>
</dbReference>
<feature type="domain" description="C2H2-type" evidence="11">
    <location>
        <begin position="307"/>
        <end position="334"/>
    </location>
</feature>
<dbReference type="Pfam" id="PF00096">
    <property type="entry name" value="zf-C2H2"/>
    <property type="match status" value="3"/>
</dbReference>
<dbReference type="Pfam" id="PF00787">
    <property type="entry name" value="PX"/>
    <property type="match status" value="1"/>
</dbReference>
<protein>
    <submittedName>
        <fullName evidence="13">Sorting nexin-20-like protein</fullName>
    </submittedName>
</protein>
<dbReference type="STRING" id="84645.A0A498ND35"/>
<proteinExistence type="predicted"/>
<dbReference type="InterPro" id="IPR050636">
    <property type="entry name" value="C2H2-ZF_domain-containing"/>
</dbReference>
<dbReference type="PROSITE" id="PS00028">
    <property type="entry name" value="ZINC_FINGER_C2H2_1"/>
    <property type="match status" value="3"/>
</dbReference>
<keyword evidence="14" id="KW-1185">Reference proteome</keyword>
<dbReference type="PROSITE" id="PS50157">
    <property type="entry name" value="ZINC_FINGER_C2H2_2"/>
    <property type="match status" value="3"/>
</dbReference>
<keyword evidence="6" id="KW-0805">Transcription regulation</keyword>
<keyword evidence="2" id="KW-0479">Metal-binding</keyword>
<dbReference type="GO" id="GO:0035091">
    <property type="term" value="F:phosphatidylinositol binding"/>
    <property type="evidence" value="ECO:0007669"/>
    <property type="project" value="InterPro"/>
</dbReference>
<evidence type="ECO:0000256" key="4">
    <source>
        <dbReference type="ARBA" id="ARBA00022771"/>
    </source>
</evidence>
<feature type="domain" description="PX" evidence="12">
    <location>
        <begin position="435"/>
        <end position="551"/>
    </location>
</feature>
<feature type="domain" description="C2H2-type" evidence="11">
    <location>
        <begin position="178"/>
        <end position="205"/>
    </location>
</feature>
<dbReference type="Gene3D" id="3.30.160.60">
    <property type="entry name" value="Classic Zinc Finger"/>
    <property type="match status" value="4"/>
</dbReference>
<dbReference type="SUPFAM" id="SSF64268">
    <property type="entry name" value="PX domain"/>
    <property type="match status" value="1"/>
</dbReference>
<evidence type="ECO:0000313" key="13">
    <source>
        <dbReference type="EMBL" id="RXN30064.1"/>
    </source>
</evidence>
<dbReference type="FunFam" id="3.30.160.60:FF:000130">
    <property type="entry name" value="Spalt-like transcription factor 4"/>
    <property type="match status" value="1"/>
</dbReference>
<keyword evidence="4 9" id="KW-0863">Zinc-finger</keyword>
<dbReference type="PANTHER" id="PTHR47772">
    <property type="entry name" value="ZINC FINGER PROTEIN 200"/>
    <property type="match status" value="1"/>
</dbReference>
<dbReference type="InterPro" id="IPR036871">
    <property type="entry name" value="PX_dom_sf"/>
</dbReference>
<dbReference type="Pfam" id="PF12874">
    <property type="entry name" value="zf-met"/>
    <property type="match status" value="1"/>
</dbReference>
<gene>
    <name evidence="13" type="ORF">ROHU_017957</name>
</gene>
<accession>A0A498ND35</accession>
<evidence type="ECO:0000259" key="11">
    <source>
        <dbReference type="PROSITE" id="PS50157"/>
    </source>
</evidence>
<dbReference type="PANTHER" id="PTHR47772:SF13">
    <property type="entry name" value="GASTRULA ZINC FINGER PROTEIN XLCGF49.1-LIKE-RELATED"/>
    <property type="match status" value="1"/>
</dbReference>
<evidence type="ECO:0000313" key="14">
    <source>
        <dbReference type="Proteomes" id="UP000290572"/>
    </source>
</evidence>
<evidence type="ECO:0000256" key="2">
    <source>
        <dbReference type="ARBA" id="ARBA00022723"/>
    </source>
</evidence>
<feature type="region of interest" description="Disordered" evidence="10">
    <location>
        <begin position="378"/>
        <end position="401"/>
    </location>
</feature>
<name>A0A498ND35_LABRO</name>
<organism evidence="13 14">
    <name type="scientific">Labeo rohita</name>
    <name type="common">Indian major carp</name>
    <name type="synonym">Cyprinus rohita</name>
    <dbReference type="NCBI Taxonomy" id="84645"/>
    <lineage>
        <taxon>Eukaryota</taxon>
        <taxon>Metazoa</taxon>
        <taxon>Chordata</taxon>
        <taxon>Craniata</taxon>
        <taxon>Vertebrata</taxon>
        <taxon>Euteleostomi</taxon>
        <taxon>Actinopterygii</taxon>
        <taxon>Neopterygii</taxon>
        <taxon>Teleostei</taxon>
        <taxon>Ostariophysi</taxon>
        <taxon>Cypriniformes</taxon>
        <taxon>Cyprinidae</taxon>
        <taxon>Labeoninae</taxon>
        <taxon>Labeonini</taxon>
        <taxon>Labeo</taxon>
    </lineage>
</organism>
<dbReference type="InterPro" id="IPR036236">
    <property type="entry name" value="Znf_C2H2_sf"/>
</dbReference>
<feature type="domain" description="C2H2-type" evidence="11">
    <location>
        <begin position="206"/>
        <end position="233"/>
    </location>
</feature>
<feature type="compositionally biased region" description="Polar residues" evidence="10">
    <location>
        <begin position="390"/>
        <end position="401"/>
    </location>
</feature>
<dbReference type="GO" id="GO:0005634">
    <property type="term" value="C:nucleus"/>
    <property type="evidence" value="ECO:0007669"/>
    <property type="project" value="UniProtKB-SubCell"/>
</dbReference>
<comment type="caution">
    <text evidence="13">The sequence shown here is derived from an EMBL/GenBank/DDBJ whole genome shotgun (WGS) entry which is preliminary data.</text>
</comment>
<evidence type="ECO:0000256" key="9">
    <source>
        <dbReference type="PROSITE-ProRule" id="PRU00042"/>
    </source>
</evidence>
<keyword evidence="5" id="KW-0862">Zinc</keyword>
<dbReference type="Gene3D" id="3.30.1520.10">
    <property type="entry name" value="Phox-like domain"/>
    <property type="match status" value="1"/>
</dbReference>
<dbReference type="AlphaFoldDB" id="A0A498ND35"/>
<feature type="region of interest" description="Disordered" evidence="10">
    <location>
        <begin position="1"/>
        <end position="46"/>
    </location>
</feature>
<keyword evidence="8" id="KW-0539">Nucleus</keyword>
<keyword evidence="7" id="KW-0804">Transcription</keyword>
<comment type="subcellular location">
    <subcellularLocation>
        <location evidence="1">Nucleus</location>
    </subcellularLocation>
</comment>
<evidence type="ECO:0000256" key="8">
    <source>
        <dbReference type="ARBA" id="ARBA00023242"/>
    </source>
</evidence>
<dbReference type="EMBL" id="QBIY01011656">
    <property type="protein sequence ID" value="RXN30064.1"/>
    <property type="molecule type" value="Genomic_DNA"/>
</dbReference>
<dbReference type="InterPro" id="IPR013087">
    <property type="entry name" value="Znf_C2H2_type"/>
</dbReference>
<dbReference type="FunFam" id="3.30.160.60:FF:000708">
    <property type="entry name" value="Sal-like protein 1"/>
    <property type="match status" value="1"/>
</dbReference>
<evidence type="ECO:0000256" key="7">
    <source>
        <dbReference type="ARBA" id="ARBA00023163"/>
    </source>
</evidence>
<dbReference type="FunFam" id="3.30.160.60:FF:000341">
    <property type="entry name" value="Spalt-like transcription factor 1"/>
    <property type="match status" value="1"/>
</dbReference>
<evidence type="ECO:0000256" key="6">
    <source>
        <dbReference type="ARBA" id="ARBA00023015"/>
    </source>
</evidence>
<reference evidence="13 14" key="1">
    <citation type="submission" date="2018-03" db="EMBL/GenBank/DDBJ databases">
        <title>Draft genome sequence of Rohu Carp (Labeo rohita).</title>
        <authorList>
            <person name="Das P."/>
            <person name="Kushwaha B."/>
            <person name="Joshi C.G."/>
            <person name="Kumar D."/>
            <person name="Nagpure N.S."/>
            <person name="Sahoo L."/>
            <person name="Das S.P."/>
            <person name="Bit A."/>
            <person name="Patnaik S."/>
            <person name="Meher P.K."/>
            <person name="Jayasankar P."/>
            <person name="Koringa P.G."/>
            <person name="Patel N.V."/>
            <person name="Hinsu A.T."/>
            <person name="Kumar R."/>
            <person name="Pandey M."/>
            <person name="Agarwal S."/>
            <person name="Srivastava S."/>
            <person name="Singh M."/>
            <person name="Iquebal M.A."/>
            <person name="Jaiswal S."/>
            <person name="Angadi U.B."/>
            <person name="Kumar N."/>
            <person name="Raza M."/>
            <person name="Shah T.M."/>
            <person name="Rai A."/>
            <person name="Jena J.K."/>
        </authorList>
    </citation>
    <scope>NUCLEOTIDE SEQUENCE [LARGE SCALE GENOMIC DNA]</scope>
    <source>
        <strain evidence="13">DASCIFA01</strain>
        <tissue evidence="13">Testis</tissue>
    </source>
</reference>
<dbReference type="GO" id="GO:0008270">
    <property type="term" value="F:zinc ion binding"/>
    <property type="evidence" value="ECO:0007669"/>
    <property type="project" value="UniProtKB-KW"/>
</dbReference>
<evidence type="ECO:0000256" key="10">
    <source>
        <dbReference type="SAM" id="MobiDB-lite"/>
    </source>
</evidence>
<evidence type="ECO:0000256" key="1">
    <source>
        <dbReference type="ARBA" id="ARBA00004123"/>
    </source>
</evidence>
<dbReference type="SMART" id="SM00312">
    <property type="entry name" value="PX"/>
    <property type="match status" value="1"/>
</dbReference>
<dbReference type="PROSITE" id="PS50195">
    <property type="entry name" value="PX"/>
    <property type="match status" value="1"/>
</dbReference>
<dbReference type="FunFam" id="3.30.160.60:FF:000079">
    <property type="entry name" value="Spalt-like transcription factor 3"/>
    <property type="match status" value="1"/>
</dbReference>
<dbReference type="SMART" id="SM00355">
    <property type="entry name" value="ZnF_C2H2"/>
    <property type="match status" value="3"/>
</dbReference>
<sequence>MDQDADSVEGRTLEEDALPSENMDAASDSKYPASLPDSLCSSPASSEFAKATGSESQIAVSNVGNLSDINNLTMGNRSVDEECLSQRSSSLDSDHESIRRRISINNDTTLSWNPSSPNGCAYERQGYTTTDRNLKSAESNSSSLQPNLTVSKTLDEDIPKDSLTMIFPINERGSLKSNVCDICNKTFACQSALDIHYRSHTKERPFICTACNRGFSTKGNLKQHMLTHQMRDLPSQLFEPTNQILIFPTNQYLPSMEPVIPSKHNGLIKKDPKDSPIGIVSSTASTLPVLSTPTLTATPLRRTAKQHFCHTCGKTFSSSSALQIHERTHTGEKPFACNICGRAFTTKGNLKANCGKTILQKAKLECFVMEEELEPHGTKTVEAKEVSSAPEHSSPQQETSFNNAEEADVGFSASCLTTGELQQHWRAVKQEFRSVKLLFDIPTTRIIDQKISKYVYQIVVIRSGSYDFERVAIERRYSDFLHLHQELLQDFTEEMEDIVMPRKKMTGNFSEENIAERRVALRDYLTQLYSLRCVRKSQAFQAFFTHKELKTAYDLLRGGRFSRALEGFQKVLVLQEKLSSHNPTLVVPTLCAILVCQRDLDDFDAAFQTGRRALPTVRRYELWQYRGPLLEALVDLGYSLGLPVAQLQDELTRVQDSPNGQVSEMSLKELVVQEFV</sequence>
<evidence type="ECO:0000259" key="12">
    <source>
        <dbReference type="PROSITE" id="PS50195"/>
    </source>
</evidence>
<keyword evidence="3" id="KW-0677">Repeat</keyword>
<dbReference type="SUPFAM" id="SSF57667">
    <property type="entry name" value="beta-beta-alpha zinc fingers"/>
    <property type="match status" value="2"/>
</dbReference>
<dbReference type="Proteomes" id="UP000290572">
    <property type="component" value="Unassembled WGS sequence"/>
</dbReference>